<proteinExistence type="predicted"/>
<dbReference type="Proteomes" id="UP000236316">
    <property type="component" value="Segment"/>
</dbReference>
<name>A0A2I2L3S8_9VIRU</name>
<evidence type="ECO:0000313" key="2">
    <source>
        <dbReference type="Proteomes" id="UP000236316"/>
    </source>
</evidence>
<evidence type="ECO:0000313" key="1">
    <source>
        <dbReference type="EMBL" id="SNW62167.1"/>
    </source>
</evidence>
<dbReference type="RefSeq" id="YP_009448469.1">
    <property type="nucleotide sequence ID" value="NC_036594.1"/>
</dbReference>
<dbReference type="GeneID" id="35382032"/>
<gene>
    <name evidence="1" type="ORF">ORPV_263</name>
</gene>
<reference evidence="1" key="1">
    <citation type="submission" date="2017-08" db="EMBL/GenBank/DDBJ databases">
        <authorList>
            <consortium name="Urmite Genomes"/>
        </authorList>
    </citation>
    <scope>NUCLEOTIDE SEQUENCE [LARGE SCALE GENOMIC DNA]</scope>
    <source>
        <strain evidence="1">IHUMI-LCC2</strain>
    </source>
</reference>
<protein>
    <submittedName>
        <fullName evidence="1">Uncharacterized protein</fullName>
    </submittedName>
</protein>
<accession>A0A2I2L3S8</accession>
<organism evidence="1">
    <name type="scientific">Orpheovirus IHUMI-LCC2</name>
    <dbReference type="NCBI Taxonomy" id="2023057"/>
    <lineage>
        <taxon>Viruses</taxon>
        <taxon>Varidnaviria</taxon>
        <taxon>Bamfordvirae</taxon>
        <taxon>Nucleocytoviricota</taxon>
        <taxon>Megaviricetes</taxon>
        <taxon>Pimascovirales</taxon>
        <taxon>Ocovirineae</taxon>
        <taxon>Orpheoviridae</taxon>
        <taxon>Alphaorpheovirus</taxon>
        <taxon>Alphaorpheovirus massiliense</taxon>
    </lineage>
</organism>
<sequence length="136" mass="16075">MGKIQPYNLITLLNRVSYDIINDKIIEAEYKIQSLIKRISEDETAKMLYGMLYVCHNCKDIKEMTCETSHSLLLAKRAYNGIDMSKYILNRQFDSYMQGIVFLCEQLSWKYRDFYGISEIYGIREIYKNIANINLI</sequence>
<keyword evidence="2" id="KW-1185">Reference proteome</keyword>
<dbReference type="KEGG" id="vg:35382032"/>
<dbReference type="EMBL" id="LT906555">
    <property type="protein sequence ID" value="SNW62167.1"/>
    <property type="molecule type" value="Genomic_DNA"/>
</dbReference>